<reference evidence="1 3" key="2">
    <citation type="journal article" date="2013" name="Nature">
        <title>Insights into bilaterian evolution from three spiralian genomes.</title>
        <authorList>
            <person name="Simakov O."/>
            <person name="Marletaz F."/>
            <person name="Cho S.J."/>
            <person name="Edsinger-Gonzales E."/>
            <person name="Havlak P."/>
            <person name="Hellsten U."/>
            <person name="Kuo D.H."/>
            <person name="Larsson T."/>
            <person name="Lv J."/>
            <person name="Arendt D."/>
            <person name="Savage R."/>
            <person name="Osoegawa K."/>
            <person name="de Jong P."/>
            <person name="Grimwood J."/>
            <person name="Chapman J.A."/>
            <person name="Shapiro H."/>
            <person name="Aerts A."/>
            <person name="Otillar R.P."/>
            <person name="Terry A.Y."/>
            <person name="Boore J.L."/>
            <person name="Grigoriev I.V."/>
            <person name="Lindberg D.R."/>
            <person name="Seaver E.C."/>
            <person name="Weisblat D.A."/>
            <person name="Putnam N.H."/>
            <person name="Rokhsar D.S."/>
        </authorList>
    </citation>
    <scope>NUCLEOTIDE SEQUENCE</scope>
    <source>
        <strain evidence="1 3">I ESC-2004</strain>
    </source>
</reference>
<evidence type="ECO:0000313" key="3">
    <source>
        <dbReference type="Proteomes" id="UP000014760"/>
    </source>
</evidence>
<accession>R7VB64</accession>
<keyword evidence="3" id="KW-1185">Reference proteome</keyword>
<dbReference type="EnsemblMetazoa" id="CapteT198748">
    <property type="protein sequence ID" value="CapteP198748"/>
    <property type="gene ID" value="CapteG198748"/>
</dbReference>
<protein>
    <submittedName>
        <fullName evidence="1 2">Uncharacterized protein</fullName>
    </submittedName>
</protein>
<sequence length="240" mass="27853">MDVSGTQKNDTSHLFHDSIYGDECSKLDLKEQLETRERNKRESRALEFKSRILRRASEVSNRQHDHQLRLIRQDLSDLHTKTPSVEILAAQRRVLPPRRSTPIRTKRQQEALLDFIPTGDGRRCSEVLPPITEKEKFRRHTLPNGFGACERTNFHTKNIVRRTKCITNSLDRIYQRRTSYDVGDMPGSRKCVFRIKFHVVIIPENDPSNNNNNKNNNNKNILKTHSVYYHVLGAPNSSVG</sequence>
<dbReference type="EMBL" id="AMQN01000794">
    <property type="status" value="NOT_ANNOTATED_CDS"/>
    <property type="molecule type" value="Genomic_DNA"/>
</dbReference>
<proteinExistence type="predicted"/>
<reference evidence="3" key="1">
    <citation type="submission" date="2012-12" db="EMBL/GenBank/DDBJ databases">
        <authorList>
            <person name="Hellsten U."/>
            <person name="Grimwood J."/>
            <person name="Chapman J.A."/>
            <person name="Shapiro H."/>
            <person name="Aerts A."/>
            <person name="Otillar R.P."/>
            <person name="Terry A.Y."/>
            <person name="Boore J.L."/>
            <person name="Simakov O."/>
            <person name="Marletaz F."/>
            <person name="Cho S.-J."/>
            <person name="Edsinger-Gonzales E."/>
            <person name="Havlak P."/>
            <person name="Kuo D.-H."/>
            <person name="Larsson T."/>
            <person name="Lv J."/>
            <person name="Arendt D."/>
            <person name="Savage R."/>
            <person name="Osoegawa K."/>
            <person name="de Jong P."/>
            <person name="Lindberg D.R."/>
            <person name="Seaver E.C."/>
            <person name="Weisblat D.A."/>
            <person name="Putnam N.H."/>
            <person name="Grigoriev I.V."/>
            <person name="Rokhsar D.S."/>
        </authorList>
    </citation>
    <scope>NUCLEOTIDE SEQUENCE</scope>
    <source>
        <strain evidence="3">I ESC-2004</strain>
    </source>
</reference>
<evidence type="ECO:0000313" key="1">
    <source>
        <dbReference type="EMBL" id="ELU12945.1"/>
    </source>
</evidence>
<name>R7VB64_CAPTE</name>
<dbReference type="OrthoDB" id="6092908at2759"/>
<evidence type="ECO:0000313" key="2">
    <source>
        <dbReference type="EnsemblMetazoa" id="CapteP198748"/>
    </source>
</evidence>
<organism evidence="1">
    <name type="scientific">Capitella teleta</name>
    <name type="common">Polychaete worm</name>
    <dbReference type="NCBI Taxonomy" id="283909"/>
    <lineage>
        <taxon>Eukaryota</taxon>
        <taxon>Metazoa</taxon>
        <taxon>Spiralia</taxon>
        <taxon>Lophotrochozoa</taxon>
        <taxon>Annelida</taxon>
        <taxon>Polychaeta</taxon>
        <taxon>Sedentaria</taxon>
        <taxon>Scolecida</taxon>
        <taxon>Capitellidae</taxon>
        <taxon>Capitella</taxon>
    </lineage>
</organism>
<dbReference type="EMBL" id="KB295623">
    <property type="protein sequence ID" value="ELU12945.1"/>
    <property type="molecule type" value="Genomic_DNA"/>
</dbReference>
<dbReference type="AlphaFoldDB" id="R7VB64"/>
<reference evidence="2" key="3">
    <citation type="submission" date="2015-06" db="UniProtKB">
        <authorList>
            <consortium name="EnsemblMetazoa"/>
        </authorList>
    </citation>
    <scope>IDENTIFICATION</scope>
</reference>
<dbReference type="HOGENOM" id="CLU_1157356_0_0_1"/>
<gene>
    <name evidence="1" type="ORF">CAPTEDRAFT_198748</name>
</gene>
<dbReference type="Proteomes" id="UP000014760">
    <property type="component" value="Unassembled WGS sequence"/>
</dbReference>